<feature type="transmembrane region" description="Helical" evidence="2">
    <location>
        <begin position="205"/>
        <end position="230"/>
    </location>
</feature>
<feature type="region of interest" description="Disordered" evidence="1">
    <location>
        <begin position="412"/>
        <end position="442"/>
    </location>
</feature>
<keyword evidence="2" id="KW-1133">Transmembrane helix</keyword>
<dbReference type="AlphaFoldDB" id="V4A4T5"/>
<organism evidence="3 4">
    <name type="scientific">Lottia gigantea</name>
    <name type="common">Giant owl limpet</name>
    <dbReference type="NCBI Taxonomy" id="225164"/>
    <lineage>
        <taxon>Eukaryota</taxon>
        <taxon>Metazoa</taxon>
        <taxon>Spiralia</taxon>
        <taxon>Lophotrochozoa</taxon>
        <taxon>Mollusca</taxon>
        <taxon>Gastropoda</taxon>
        <taxon>Patellogastropoda</taxon>
        <taxon>Lottioidea</taxon>
        <taxon>Lottiidae</taxon>
        <taxon>Lottia</taxon>
    </lineage>
</organism>
<keyword evidence="2" id="KW-0472">Membrane</keyword>
<sequence>MPQMIPILLPLRTKLRAATEYLDTSTQVTGSVSVSAQIIKYIDMGNLPKDLNTIALQDIKRHKYERNDRRGLYWNEYRAYQHKLRDDYCFNGSYTFWRVTATCLEDGLDWIGLVFGIASVLISCLAHIIITVYNITVNEEHKGCIVTFLINLVDLPATLLSYQLLTQIVFSITSIILTVGFYVFFKLNKPDIYRYRPRWKERSRLSIVFGAGFIVFIAILSNTIFILTIFFNSSSQSIYQGNYDKSRYTIGMFLGYLEALLTFISAVLYIEQSSIKQKTVIDIFYIISILCSIRSLQHFYHATPWILTSGVTSSEESIQESITKLNQFVANEVQPFKNRRLSEIKESSNWYQVNTDSTTTSFTGDQEFENESIAEKQKMTRSNLNHRRSSFQLHLSLLATESKSERIAQWFETSTPEGETPTFPREDKDTTTQSQNLSCVWD</sequence>
<dbReference type="GeneID" id="20239816"/>
<keyword evidence="2" id="KW-0812">Transmembrane</keyword>
<dbReference type="CTD" id="20239816"/>
<feature type="compositionally biased region" description="Polar residues" evidence="1">
    <location>
        <begin position="431"/>
        <end position="442"/>
    </location>
</feature>
<dbReference type="KEGG" id="lgi:LOTGIDRAFT_164700"/>
<evidence type="ECO:0000313" key="3">
    <source>
        <dbReference type="EMBL" id="ESO90000.1"/>
    </source>
</evidence>
<feature type="transmembrane region" description="Helical" evidence="2">
    <location>
        <begin position="110"/>
        <end position="133"/>
    </location>
</feature>
<reference evidence="3 4" key="1">
    <citation type="journal article" date="2013" name="Nature">
        <title>Insights into bilaterian evolution from three spiralian genomes.</title>
        <authorList>
            <person name="Simakov O."/>
            <person name="Marletaz F."/>
            <person name="Cho S.J."/>
            <person name="Edsinger-Gonzales E."/>
            <person name="Havlak P."/>
            <person name="Hellsten U."/>
            <person name="Kuo D.H."/>
            <person name="Larsson T."/>
            <person name="Lv J."/>
            <person name="Arendt D."/>
            <person name="Savage R."/>
            <person name="Osoegawa K."/>
            <person name="de Jong P."/>
            <person name="Grimwood J."/>
            <person name="Chapman J.A."/>
            <person name="Shapiro H."/>
            <person name="Aerts A."/>
            <person name="Otillar R.P."/>
            <person name="Terry A.Y."/>
            <person name="Boore J.L."/>
            <person name="Grigoriev I.V."/>
            <person name="Lindberg D.R."/>
            <person name="Seaver E.C."/>
            <person name="Weisblat D.A."/>
            <person name="Putnam N.H."/>
            <person name="Rokhsar D.S."/>
        </authorList>
    </citation>
    <scope>NUCLEOTIDE SEQUENCE [LARGE SCALE GENOMIC DNA]</scope>
</reference>
<feature type="transmembrane region" description="Helical" evidence="2">
    <location>
        <begin position="250"/>
        <end position="270"/>
    </location>
</feature>
<dbReference type="EMBL" id="KB202518">
    <property type="protein sequence ID" value="ESO90000.1"/>
    <property type="molecule type" value="Genomic_DNA"/>
</dbReference>
<dbReference type="Proteomes" id="UP000030746">
    <property type="component" value="Unassembled WGS sequence"/>
</dbReference>
<proteinExistence type="predicted"/>
<protein>
    <submittedName>
        <fullName evidence="3">Uncharacterized protein</fullName>
    </submittedName>
</protein>
<evidence type="ECO:0000256" key="2">
    <source>
        <dbReference type="SAM" id="Phobius"/>
    </source>
</evidence>
<feature type="transmembrane region" description="Helical" evidence="2">
    <location>
        <begin position="168"/>
        <end position="185"/>
    </location>
</feature>
<accession>V4A4T5</accession>
<evidence type="ECO:0000256" key="1">
    <source>
        <dbReference type="SAM" id="MobiDB-lite"/>
    </source>
</evidence>
<gene>
    <name evidence="3" type="ORF">LOTGIDRAFT_164700</name>
</gene>
<dbReference type="HOGENOM" id="CLU_620067_0_0_1"/>
<keyword evidence="4" id="KW-1185">Reference proteome</keyword>
<name>V4A4T5_LOTGI</name>
<evidence type="ECO:0000313" key="4">
    <source>
        <dbReference type="Proteomes" id="UP000030746"/>
    </source>
</evidence>
<dbReference type="RefSeq" id="XP_009059466.1">
    <property type="nucleotide sequence ID" value="XM_009061218.1"/>
</dbReference>
<dbReference type="OrthoDB" id="6088633at2759"/>